<dbReference type="EMBL" id="JANBPG010000930">
    <property type="protein sequence ID" value="KAJ1892816.1"/>
    <property type="molecule type" value="Genomic_DNA"/>
</dbReference>
<keyword evidence="2" id="KW-1185">Reference proteome</keyword>
<accession>A0ACC1IEZ1</accession>
<evidence type="ECO:0000313" key="1">
    <source>
        <dbReference type="EMBL" id="KAJ1892816.1"/>
    </source>
</evidence>
<comment type="caution">
    <text evidence="1">The sequence shown here is derived from an EMBL/GenBank/DDBJ whole genome shotgun (WGS) entry which is preliminary data.</text>
</comment>
<organism evidence="1 2">
    <name type="scientific">Kickxella alabastrina</name>
    <dbReference type="NCBI Taxonomy" id="61397"/>
    <lineage>
        <taxon>Eukaryota</taxon>
        <taxon>Fungi</taxon>
        <taxon>Fungi incertae sedis</taxon>
        <taxon>Zoopagomycota</taxon>
        <taxon>Kickxellomycotina</taxon>
        <taxon>Kickxellomycetes</taxon>
        <taxon>Kickxellales</taxon>
        <taxon>Kickxellaceae</taxon>
        <taxon>Kickxella</taxon>
    </lineage>
</organism>
<dbReference type="Proteomes" id="UP001150581">
    <property type="component" value="Unassembled WGS sequence"/>
</dbReference>
<gene>
    <name evidence="1" type="primary">SPC98_2</name>
    <name evidence="1" type="ORF">LPJ66_006121</name>
</gene>
<sequence>MESTELEQALYRYMETFLGGLGPANTAEEVAGRNQTMRYMRKIAESNITLVANRRDSLDLVEDMQKRMRSTGRGQQAAVHVKKLFVTLQQRDINYDWWPMLHLLSEFFGGGALGSSVGGVGTGIGISGVGIGGAGVGGNNNSSSGLYAASTQRSARSGYPAAIPPAVSAPMLMQIDRGAMHVDEPQSHASFVAGEPSALQHRALPTFDDVNETDLVHDLVYVMQGIDGTYIRWSGSRNYVIRADLRLSRPTRAMATSICELGAMARTVQEYIAWVDASGKLSEQSFSAELRAEMTVYFAVVADVEARVAQVPRGLRAGESAEGATLRRVLGWTADARLRLRLMVEAIAGVRGGAGGGVLLSTISELVDDGDPFTQAFARRLLRTASAPFTAILVRWVTTGELQDPYAEFFVRESAEPRAWAKRFRVVRDMIPVHYDRVLTRKIFQVGRSLAFLRGSCADADWVRSDAPQPTAVEADDPRRLEAFVYRAAGVVNARLMLVLRDRFGLARHVAAMRRLLMFEQGDFALALLEVLDRHIARAPRQIMAHDLSAALDSAVRSSNAQFEPPEHLASLVLALDDPQADALAEGSSVLESWENVSLRYSLDDPLTHVIDAETLGRYAEISRFLLKLKRIDYALSAVWRQQMTEARSLQRSAELHRRKDTHVSAAPAAEVADVVHRAVRESTIALSEMIQFFHQVQRYISLNVIEGAWAHFLASTQADDIDVDGWNDAHDLYVRTIHGVVCGSAGLGFQRQLESIIATAFQFVLVVKELHGERTLASRANAGVPPVVDKRMSVEDRLIMIRGGHKGTTVHGEVFREHASRVSTVVARFRTQVRDLIRVLSHNTTSDLQFLVVTIDFNGAYAASKT</sequence>
<protein>
    <submittedName>
        <fullName evidence="1">Microtubule-nucleating Tub4p (Gamma-tubulin) complex component</fullName>
    </submittedName>
</protein>
<proteinExistence type="predicted"/>
<name>A0ACC1IEZ1_9FUNG</name>
<evidence type="ECO:0000313" key="2">
    <source>
        <dbReference type="Proteomes" id="UP001150581"/>
    </source>
</evidence>
<reference evidence="1" key="1">
    <citation type="submission" date="2022-07" db="EMBL/GenBank/DDBJ databases">
        <title>Phylogenomic reconstructions and comparative analyses of Kickxellomycotina fungi.</title>
        <authorList>
            <person name="Reynolds N.K."/>
            <person name="Stajich J.E."/>
            <person name="Barry K."/>
            <person name="Grigoriev I.V."/>
            <person name="Crous P."/>
            <person name="Smith M.E."/>
        </authorList>
    </citation>
    <scope>NUCLEOTIDE SEQUENCE</scope>
    <source>
        <strain evidence="1">Benny 63K</strain>
    </source>
</reference>